<gene>
    <name evidence="3" type="ORF">QRT05_10725</name>
</gene>
<dbReference type="RefSeq" id="WP_289447222.1">
    <property type="nucleotide sequence ID" value="NZ_JAUCGR010000002.1"/>
</dbReference>
<feature type="transmembrane region" description="Helical" evidence="2">
    <location>
        <begin position="32"/>
        <end position="48"/>
    </location>
</feature>
<name>A0ABT7S861_9CELL</name>
<keyword evidence="4" id="KW-1185">Reference proteome</keyword>
<protein>
    <submittedName>
        <fullName evidence="3">Uncharacterized protein</fullName>
    </submittedName>
</protein>
<dbReference type="EMBL" id="JAUCGR010000002">
    <property type="protein sequence ID" value="MDM7831807.1"/>
    <property type="molecule type" value="Genomic_DNA"/>
</dbReference>
<keyword evidence="2" id="KW-1133">Transmembrane helix</keyword>
<feature type="transmembrane region" description="Helical" evidence="2">
    <location>
        <begin position="133"/>
        <end position="157"/>
    </location>
</feature>
<organism evidence="3 4">
    <name type="scientific">Cellulomonas edaphi</name>
    <dbReference type="NCBI Taxonomy" id="3053468"/>
    <lineage>
        <taxon>Bacteria</taxon>
        <taxon>Bacillati</taxon>
        <taxon>Actinomycetota</taxon>
        <taxon>Actinomycetes</taxon>
        <taxon>Micrococcales</taxon>
        <taxon>Cellulomonadaceae</taxon>
        <taxon>Cellulomonas</taxon>
    </lineage>
</organism>
<feature type="compositionally biased region" description="Basic and acidic residues" evidence="1">
    <location>
        <begin position="163"/>
        <end position="176"/>
    </location>
</feature>
<evidence type="ECO:0000313" key="3">
    <source>
        <dbReference type="EMBL" id="MDM7831807.1"/>
    </source>
</evidence>
<dbReference type="Proteomes" id="UP001321453">
    <property type="component" value="Unassembled WGS sequence"/>
</dbReference>
<keyword evidence="2" id="KW-0472">Membrane</keyword>
<proteinExistence type="predicted"/>
<sequence>MRRYIVAGLVLAVLTTLLVVLSDALGLDTEGVALLGGALGGALGLVPDRSPAQRAGAFIIGFFAAWLGYALRAAVLPDATAGRAIAVLIVLLVCLAVGAASRGRLPLWATLLGAAAMAGAYETTYAADPTAFISSSAATATSILVAAGAGFVATSLLGPQVERERELERAQHDHAEPVAAGHVADQQVADQTRSEREDAHAMDAQTPATGTPRVERRREGVAPYLSLQPRPEA</sequence>
<feature type="region of interest" description="Disordered" evidence="1">
    <location>
        <begin position="163"/>
        <end position="233"/>
    </location>
</feature>
<evidence type="ECO:0000313" key="4">
    <source>
        <dbReference type="Proteomes" id="UP001321453"/>
    </source>
</evidence>
<accession>A0ABT7S861</accession>
<evidence type="ECO:0000256" key="2">
    <source>
        <dbReference type="SAM" id="Phobius"/>
    </source>
</evidence>
<feature type="transmembrane region" description="Helical" evidence="2">
    <location>
        <begin position="55"/>
        <end position="75"/>
    </location>
</feature>
<feature type="compositionally biased region" description="Basic and acidic residues" evidence="1">
    <location>
        <begin position="192"/>
        <end position="201"/>
    </location>
</feature>
<keyword evidence="2" id="KW-0812">Transmembrane</keyword>
<reference evidence="3 4" key="1">
    <citation type="submission" date="2023-06" db="EMBL/GenBank/DDBJ databases">
        <title>Cellulomonas sp. MW9 Whole genome sequence.</title>
        <authorList>
            <person name="Park S."/>
        </authorList>
    </citation>
    <scope>NUCLEOTIDE SEQUENCE [LARGE SCALE GENOMIC DNA]</scope>
    <source>
        <strain evidence="3 4">MW9</strain>
    </source>
</reference>
<feature type="transmembrane region" description="Helical" evidence="2">
    <location>
        <begin position="81"/>
        <end position="100"/>
    </location>
</feature>
<comment type="caution">
    <text evidence="3">The sequence shown here is derived from an EMBL/GenBank/DDBJ whole genome shotgun (WGS) entry which is preliminary data.</text>
</comment>
<feature type="transmembrane region" description="Helical" evidence="2">
    <location>
        <begin position="107"/>
        <end position="127"/>
    </location>
</feature>
<evidence type="ECO:0000256" key="1">
    <source>
        <dbReference type="SAM" id="MobiDB-lite"/>
    </source>
</evidence>